<dbReference type="Pfam" id="PF00550">
    <property type="entry name" value="PP-binding"/>
    <property type="match status" value="1"/>
</dbReference>
<reference evidence="5" key="1">
    <citation type="submission" date="2023-01" db="EMBL/GenBank/DDBJ databases">
        <title>Exophiala dermititidis isolated from Cystic Fibrosis Patient.</title>
        <authorList>
            <person name="Kurbessoian T."/>
            <person name="Crocker A."/>
            <person name="Murante D."/>
            <person name="Hogan D.A."/>
            <person name="Stajich J.E."/>
        </authorList>
    </citation>
    <scope>NUCLEOTIDE SEQUENCE</scope>
    <source>
        <strain evidence="5">Ex8</strain>
    </source>
</reference>
<evidence type="ECO:0000256" key="2">
    <source>
        <dbReference type="ARBA" id="ARBA00022553"/>
    </source>
</evidence>
<feature type="region of interest" description="Disordered" evidence="3">
    <location>
        <begin position="877"/>
        <end position="899"/>
    </location>
</feature>
<feature type="region of interest" description="Disordered" evidence="3">
    <location>
        <begin position="699"/>
        <end position="719"/>
    </location>
</feature>
<dbReference type="InterPro" id="IPR006162">
    <property type="entry name" value="Ppantetheine_attach_site"/>
</dbReference>
<evidence type="ECO:0000256" key="3">
    <source>
        <dbReference type="SAM" id="MobiDB-lite"/>
    </source>
</evidence>
<dbReference type="InterPro" id="IPR036736">
    <property type="entry name" value="ACP-like_sf"/>
</dbReference>
<feature type="compositionally biased region" description="Basic and acidic residues" evidence="3">
    <location>
        <begin position="887"/>
        <end position="899"/>
    </location>
</feature>
<evidence type="ECO:0000256" key="1">
    <source>
        <dbReference type="ARBA" id="ARBA00022450"/>
    </source>
</evidence>
<dbReference type="InterPro" id="IPR042099">
    <property type="entry name" value="ANL_N_sf"/>
</dbReference>
<evidence type="ECO:0000313" key="6">
    <source>
        <dbReference type="Proteomes" id="UP001161757"/>
    </source>
</evidence>
<dbReference type="SUPFAM" id="SSF47336">
    <property type="entry name" value="ACP-like"/>
    <property type="match status" value="1"/>
</dbReference>
<proteinExistence type="predicted"/>
<dbReference type="PROSITE" id="PS00012">
    <property type="entry name" value="PHOSPHOPANTETHEINE"/>
    <property type="match status" value="1"/>
</dbReference>
<feature type="region of interest" description="Disordered" evidence="3">
    <location>
        <begin position="1015"/>
        <end position="1114"/>
    </location>
</feature>
<feature type="compositionally biased region" description="Polar residues" evidence="3">
    <location>
        <begin position="1084"/>
        <end position="1100"/>
    </location>
</feature>
<dbReference type="Gene3D" id="1.10.1200.10">
    <property type="entry name" value="ACP-like"/>
    <property type="match status" value="1"/>
</dbReference>
<dbReference type="Proteomes" id="UP001161757">
    <property type="component" value="Unassembled WGS sequence"/>
</dbReference>
<dbReference type="Pfam" id="PF00501">
    <property type="entry name" value="AMP-binding"/>
    <property type="match status" value="1"/>
</dbReference>
<gene>
    <name evidence="5" type="ORF">HRR80_007933</name>
</gene>
<dbReference type="SUPFAM" id="SSF51735">
    <property type="entry name" value="NAD(P)-binding Rossmann-fold domains"/>
    <property type="match status" value="1"/>
</dbReference>
<dbReference type="PANTHER" id="PTHR43439:SF2">
    <property type="entry name" value="ENZYME, PUTATIVE (JCVI)-RELATED"/>
    <property type="match status" value="1"/>
</dbReference>
<feature type="region of interest" description="Disordered" evidence="3">
    <location>
        <begin position="1181"/>
        <end position="1242"/>
    </location>
</feature>
<dbReference type="InterPro" id="IPR013120">
    <property type="entry name" value="FAR_NAD-bd"/>
</dbReference>
<dbReference type="EMBL" id="JAJGCB010000020">
    <property type="protein sequence ID" value="KAJ8988158.1"/>
    <property type="molecule type" value="Genomic_DNA"/>
</dbReference>
<comment type="caution">
    <text evidence="5">The sequence shown here is derived from an EMBL/GenBank/DDBJ whole genome shotgun (WGS) entry which is preliminary data.</text>
</comment>
<feature type="compositionally biased region" description="Polar residues" evidence="3">
    <location>
        <begin position="706"/>
        <end position="719"/>
    </location>
</feature>
<feature type="compositionally biased region" description="Low complexity" evidence="3">
    <location>
        <begin position="877"/>
        <end position="886"/>
    </location>
</feature>
<dbReference type="PANTHER" id="PTHR43439">
    <property type="entry name" value="PHENYLACETATE-COENZYME A LIGASE"/>
    <property type="match status" value="1"/>
</dbReference>
<evidence type="ECO:0000259" key="4">
    <source>
        <dbReference type="PROSITE" id="PS50075"/>
    </source>
</evidence>
<feature type="compositionally biased region" description="Basic and acidic residues" evidence="3">
    <location>
        <begin position="1211"/>
        <end position="1242"/>
    </location>
</feature>
<dbReference type="Gene3D" id="3.40.50.12780">
    <property type="entry name" value="N-terminal domain of ligase-like"/>
    <property type="match status" value="1"/>
</dbReference>
<dbReference type="InterPro" id="IPR036291">
    <property type="entry name" value="NAD(P)-bd_dom_sf"/>
</dbReference>
<accession>A0AAN6EMZ5</accession>
<feature type="domain" description="Carrier" evidence="4">
    <location>
        <begin position="577"/>
        <end position="660"/>
    </location>
</feature>
<keyword evidence="1" id="KW-0596">Phosphopantetheine</keyword>
<dbReference type="Pfam" id="PF23562">
    <property type="entry name" value="AMP-binding_C_3"/>
    <property type="match status" value="1"/>
</dbReference>
<dbReference type="SUPFAM" id="SSF56801">
    <property type="entry name" value="Acetyl-CoA synthetase-like"/>
    <property type="match status" value="1"/>
</dbReference>
<dbReference type="InterPro" id="IPR009081">
    <property type="entry name" value="PP-bd_ACP"/>
</dbReference>
<protein>
    <submittedName>
        <fullName evidence="5">NRPS-like protein biosynthetic cluster</fullName>
    </submittedName>
</protein>
<organism evidence="5 6">
    <name type="scientific">Exophiala dermatitidis</name>
    <name type="common">Black yeast-like fungus</name>
    <name type="synonym">Wangiella dermatitidis</name>
    <dbReference type="NCBI Taxonomy" id="5970"/>
    <lineage>
        <taxon>Eukaryota</taxon>
        <taxon>Fungi</taxon>
        <taxon>Dikarya</taxon>
        <taxon>Ascomycota</taxon>
        <taxon>Pezizomycotina</taxon>
        <taxon>Eurotiomycetes</taxon>
        <taxon>Chaetothyriomycetidae</taxon>
        <taxon>Chaetothyriales</taxon>
        <taxon>Herpotrichiellaceae</taxon>
        <taxon>Exophiala</taxon>
    </lineage>
</organism>
<dbReference type="Gene3D" id="3.40.50.720">
    <property type="entry name" value="NAD(P)-binding Rossmann-like Domain"/>
    <property type="match status" value="1"/>
</dbReference>
<dbReference type="InterPro" id="IPR000873">
    <property type="entry name" value="AMP-dep_synth/lig_dom"/>
</dbReference>
<dbReference type="Pfam" id="PF07993">
    <property type="entry name" value="NAD_binding_4"/>
    <property type="match status" value="1"/>
</dbReference>
<sequence>MNVNYFTCTLGEAIHYQQGKAYRTINEFIEFKSGQTPDLPAIGFFVPGQASSGQPWKTEILSFKDVQNGSRVAAQALSRTINAEPGQTVALLCPSSTSFLFTWLGLIRLGHPVLLIAPQCSPTAIAHLCQACRVSYLLYDVKYEDLATATVGTSLGQGCGSLSALLLPFDAEHIFDAISEPSDGFTEDSSNDYIKVDETDIAYLHHTSGTSSGVPKPIPQTHHAAIGVLPTLDGSKQATFTTTPLYHGGVADLFRSWTSNALIWLFPAQDMPITAANVCKCLEGAATAAMKHRAPEVKYFSSVPYVLQMMANDKHGLKYLQSMDIVGVGGAALPTEVGDRLVNKSVNLVSRFGSAECGFLMSSHRDFTTDKEWQYLRPMPAAKFFKFEPRESGLLELVVLPGWPHMANRNREDGSYATSDLFEPHPTIPNAWRYHSRADSQLTLITGKKFDPAPLEDAICTSSPLISGALVFGTGKPYPGVLLFRSSAGASISDETLLAEMTPLIEKLNNESQGHARIPRNMLIPMLHTGDQQLERSSKGTVLRSKADQRYAEHIDAAYESLLCTKSCHVPDADVPNAIREIVESVVAGIGRNDNSDNKCATLKDDTDLFAYGVDSVASIQIRQALSRLVPNLKGAALPLTIVEDAGTISRLSELIVRLRSIGLEDGDQMQSARSTQETNRQQHQLMHDLVKEYSKFASDNPRHLPSSSSGQKTGSNNFYPEPERDGIVVLVTGPTGSLGSHILHQLLSDPRVSKIHLLVRGASKHASRERVTKALAARKLPIPADFDSKTAIWPCKLSEADLGLSEATYYQLSHCIDVIIHLAWSVNFLLPLRSFSGTHLAGLRNLLNLALACSDRPAPPRFIFCSSVASVSNYSQSRHQQQSRSNDNDDRDHLRHSNSIDETRVPERCVLDSPSVAGPTGYARSKWVAEAICAAAHDTTRLRNRISIARVGQLSGASDTGVWSMSEAYPLMLASAKVTGVLPDLENEILNWLPVDIAARAFVEDALDIGEEGQEAPIPEGEYKSGVPPRPSLNGQQHLNDSDHRNGNGDCRNAPESDASAGVPGTDKHGPRPAAAVAAESVIDNNPESTPDRATTTTHSRLDSDADIDTDSDDLHLGPPVYHILNPDPTIQWTDLLSWIQQHEFESQCPSHHQNEIFHKRRSSVRVSASRVKGASVCGTRSECSESCQTPRPPSRNAGQSQQQRKQRTRKEQQEDADAYEEKPKSKDAAGNEKDPNKHDAEIISVPFKVVPVNEWLTRLASLQNQEETKDHPHPALKLLGFWKATYGDPESRSFGDTIPHKTQSETVPLETGDRYPDPDAGTTTGTKTVMRYEMTRTYARMPSLLLNSTCSGTNANSNSNASLSSNIVNEAYILKLWDWIKREL</sequence>
<keyword evidence="2" id="KW-0597">Phosphoprotein</keyword>
<dbReference type="InterPro" id="IPR051414">
    <property type="entry name" value="Adenylate-forming_Reductase"/>
</dbReference>
<name>A0AAN6EMZ5_EXODE</name>
<feature type="region of interest" description="Disordered" evidence="3">
    <location>
        <begin position="1308"/>
        <end position="1327"/>
    </location>
</feature>
<evidence type="ECO:0000313" key="5">
    <source>
        <dbReference type="EMBL" id="KAJ8988158.1"/>
    </source>
</evidence>
<dbReference type="PROSITE" id="PS50075">
    <property type="entry name" value="CARRIER"/>
    <property type="match status" value="1"/>
</dbReference>